<reference evidence="2" key="1">
    <citation type="journal article" date="2023" name="Science">
        <title>Genome structures resolve the early diversification of teleost fishes.</title>
        <authorList>
            <person name="Parey E."/>
            <person name="Louis A."/>
            <person name="Montfort J."/>
            <person name="Bouchez O."/>
            <person name="Roques C."/>
            <person name="Iampietro C."/>
            <person name="Lluch J."/>
            <person name="Castinel A."/>
            <person name="Donnadieu C."/>
            <person name="Desvignes T."/>
            <person name="Floi Bucao C."/>
            <person name="Jouanno E."/>
            <person name="Wen M."/>
            <person name="Mejri S."/>
            <person name="Dirks R."/>
            <person name="Jansen H."/>
            <person name="Henkel C."/>
            <person name="Chen W.J."/>
            <person name="Zahm M."/>
            <person name="Cabau C."/>
            <person name="Klopp C."/>
            <person name="Thompson A.W."/>
            <person name="Robinson-Rechavi M."/>
            <person name="Braasch I."/>
            <person name="Lecointre G."/>
            <person name="Bobe J."/>
            <person name="Postlethwait J.H."/>
            <person name="Berthelot C."/>
            <person name="Roest Crollius H."/>
            <person name="Guiguen Y."/>
        </authorList>
    </citation>
    <scope>NUCLEOTIDE SEQUENCE</scope>
    <source>
        <strain evidence="2">WJC10195</strain>
    </source>
</reference>
<keyword evidence="3" id="KW-1185">Reference proteome</keyword>
<feature type="region of interest" description="Disordered" evidence="1">
    <location>
        <begin position="1"/>
        <end position="53"/>
    </location>
</feature>
<sequence length="217" mass="23279">MKPQPGESRRGAALRSGSALPFTARRSADQRGAAGSVWARTSKRSRTLPPVCSPLTARMHAPDTVAVDLEMRRTRLSPPAPRCTALRDRLRPTAGRFSALLRNKTLRRAMAPTLQKLARSALKAALRKRMCGGDGALPEGATQPIRALAPNRKGGNGSERSNDRPSNSSFIISDQAHARASTLAQSTARTRSNGRCPLPGFCRSAGMFERAVTDGPN</sequence>
<protein>
    <submittedName>
        <fullName evidence="2">Uncharacterized protein</fullName>
    </submittedName>
</protein>
<feature type="region of interest" description="Disordered" evidence="1">
    <location>
        <begin position="133"/>
        <end position="196"/>
    </location>
</feature>
<proteinExistence type="predicted"/>
<organism evidence="2 3">
    <name type="scientific">Synaphobranchus kaupii</name>
    <name type="common">Kaup's arrowtooth eel</name>
    <dbReference type="NCBI Taxonomy" id="118154"/>
    <lineage>
        <taxon>Eukaryota</taxon>
        <taxon>Metazoa</taxon>
        <taxon>Chordata</taxon>
        <taxon>Craniata</taxon>
        <taxon>Vertebrata</taxon>
        <taxon>Euteleostomi</taxon>
        <taxon>Actinopterygii</taxon>
        <taxon>Neopterygii</taxon>
        <taxon>Teleostei</taxon>
        <taxon>Anguilliformes</taxon>
        <taxon>Synaphobranchidae</taxon>
        <taxon>Synaphobranchus</taxon>
    </lineage>
</organism>
<dbReference type="AlphaFoldDB" id="A0A9Q1G9Q6"/>
<dbReference type="Proteomes" id="UP001152622">
    <property type="component" value="Chromosome 1"/>
</dbReference>
<gene>
    <name evidence="2" type="ORF">SKAU_G00003560</name>
</gene>
<name>A0A9Q1G9Q6_SYNKA</name>
<evidence type="ECO:0000313" key="2">
    <source>
        <dbReference type="EMBL" id="KAJ8379578.1"/>
    </source>
</evidence>
<accession>A0A9Q1G9Q6</accession>
<dbReference type="EMBL" id="JAINUF010000001">
    <property type="protein sequence ID" value="KAJ8379578.1"/>
    <property type="molecule type" value="Genomic_DNA"/>
</dbReference>
<evidence type="ECO:0000256" key="1">
    <source>
        <dbReference type="SAM" id="MobiDB-lite"/>
    </source>
</evidence>
<feature type="compositionally biased region" description="Polar residues" evidence="1">
    <location>
        <begin position="182"/>
        <end position="193"/>
    </location>
</feature>
<comment type="caution">
    <text evidence="2">The sequence shown here is derived from an EMBL/GenBank/DDBJ whole genome shotgun (WGS) entry which is preliminary data.</text>
</comment>
<evidence type="ECO:0000313" key="3">
    <source>
        <dbReference type="Proteomes" id="UP001152622"/>
    </source>
</evidence>